<accession>A0A537JG31</accession>
<name>A0A537JG31_9BACT</name>
<evidence type="ECO:0000259" key="1">
    <source>
        <dbReference type="PROSITE" id="PS50043"/>
    </source>
</evidence>
<proteinExistence type="predicted"/>
<reference evidence="2 3" key="1">
    <citation type="journal article" date="2019" name="Nat. Microbiol.">
        <title>Mediterranean grassland soil C-N compound turnover is dependent on rainfall and depth, and is mediated by genomically divergent microorganisms.</title>
        <authorList>
            <person name="Diamond S."/>
            <person name="Andeer P.F."/>
            <person name="Li Z."/>
            <person name="Crits-Christoph A."/>
            <person name="Burstein D."/>
            <person name="Anantharaman K."/>
            <person name="Lane K.R."/>
            <person name="Thomas B.C."/>
            <person name="Pan C."/>
            <person name="Northen T.R."/>
            <person name="Banfield J.F."/>
        </authorList>
    </citation>
    <scope>NUCLEOTIDE SEQUENCE [LARGE SCALE GENOMIC DNA]</scope>
    <source>
        <strain evidence="2">NP_7</strain>
    </source>
</reference>
<evidence type="ECO:0000313" key="2">
    <source>
        <dbReference type="EMBL" id="TMI82292.1"/>
    </source>
</evidence>
<sequence>AALLGVSVKTAESHRMRIMIKLDIHETAGLVRYAVRQGLIRP</sequence>
<gene>
    <name evidence="2" type="ORF">E6H04_04980</name>
</gene>
<dbReference type="PROSITE" id="PS50043">
    <property type="entry name" value="HTH_LUXR_2"/>
    <property type="match status" value="1"/>
</dbReference>
<protein>
    <submittedName>
        <fullName evidence="2">DNA-binding response regulator</fullName>
    </submittedName>
</protein>
<evidence type="ECO:0000313" key="3">
    <source>
        <dbReference type="Proteomes" id="UP000320048"/>
    </source>
</evidence>
<dbReference type="InterPro" id="IPR000792">
    <property type="entry name" value="Tscrpt_reg_LuxR_C"/>
</dbReference>
<dbReference type="AlphaFoldDB" id="A0A537JG31"/>
<feature type="non-terminal residue" evidence="2">
    <location>
        <position position="1"/>
    </location>
</feature>
<dbReference type="GO" id="GO:0003677">
    <property type="term" value="F:DNA binding"/>
    <property type="evidence" value="ECO:0007669"/>
    <property type="project" value="UniProtKB-KW"/>
</dbReference>
<dbReference type="EMBL" id="VBAO01000133">
    <property type="protein sequence ID" value="TMI82292.1"/>
    <property type="molecule type" value="Genomic_DNA"/>
</dbReference>
<comment type="caution">
    <text evidence="2">The sequence shown here is derived from an EMBL/GenBank/DDBJ whole genome shotgun (WGS) entry which is preliminary data.</text>
</comment>
<feature type="domain" description="HTH luxR-type" evidence="1">
    <location>
        <begin position="1"/>
        <end position="38"/>
    </location>
</feature>
<dbReference type="GO" id="GO:0006355">
    <property type="term" value="P:regulation of DNA-templated transcription"/>
    <property type="evidence" value="ECO:0007669"/>
    <property type="project" value="InterPro"/>
</dbReference>
<organism evidence="2 3">
    <name type="scientific">Candidatus Segetimicrobium genomatis</name>
    <dbReference type="NCBI Taxonomy" id="2569760"/>
    <lineage>
        <taxon>Bacteria</taxon>
        <taxon>Bacillati</taxon>
        <taxon>Candidatus Sysuimicrobiota</taxon>
        <taxon>Candidatus Sysuimicrobiia</taxon>
        <taxon>Candidatus Sysuimicrobiales</taxon>
        <taxon>Candidatus Segetimicrobiaceae</taxon>
        <taxon>Candidatus Segetimicrobium</taxon>
    </lineage>
</organism>
<dbReference type="InterPro" id="IPR016032">
    <property type="entry name" value="Sig_transdc_resp-reg_C-effctor"/>
</dbReference>
<dbReference type="Proteomes" id="UP000320048">
    <property type="component" value="Unassembled WGS sequence"/>
</dbReference>
<keyword evidence="2" id="KW-0238">DNA-binding</keyword>
<dbReference type="InterPro" id="IPR036388">
    <property type="entry name" value="WH-like_DNA-bd_sf"/>
</dbReference>
<dbReference type="SUPFAM" id="SSF46894">
    <property type="entry name" value="C-terminal effector domain of the bipartite response regulators"/>
    <property type="match status" value="1"/>
</dbReference>
<dbReference type="Gene3D" id="1.10.10.10">
    <property type="entry name" value="Winged helix-like DNA-binding domain superfamily/Winged helix DNA-binding domain"/>
    <property type="match status" value="1"/>
</dbReference>